<evidence type="ECO:0008006" key="2">
    <source>
        <dbReference type="Google" id="ProtNLM"/>
    </source>
</evidence>
<organism evidence="1">
    <name type="scientific">uncultured Caudovirales phage</name>
    <dbReference type="NCBI Taxonomy" id="2100421"/>
    <lineage>
        <taxon>Viruses</taxon>
        <taxon>Duplodnaviria</taxon>
        <taxon>Heunggongvirae</taxon>
        <taxon>Uroviricota</taxon>
        <taxon>Caudoviricetes</taxon>
        <taxon>Peduoviridae</taxon>
        <taxon>Maltschvirus</taxon>
        <taxon>Maltschvirus maltsch</taxon>
    </lineage>
</organism>
<evidence type="ECO:0000313" key="1">
    <source>
        <dbReference type="EMBL" id="CAB5219646.1"/>
    </source>
</evidence>
<dbReference type="EMBL" id="LR798269">
    <property type="protein sequence ID" value="CAB5219646.1"/>
    <property type="molecule type" value="Genomic_DNA"/>
</dbReference>
<name>A0A6J5TBE1_9CAUD</name>
<dbReference type="Pfam" id="PF03013">
    <property type="entry name" value="Pyr_excise"/>
    <property type="match status" value="1"/>
</dbReference>
<reference evidence="1" key="1">
    <citation type="submission" date="2020-05" db="EMBL/GenBank/DDBJ databases">
        <authorList>
            <person name="Chiriac C."/>
            <person name="Salcher M."/>
            <person name="Ghai R."/>
            <person name="Kavagutti S V."/>
        </authorList>
    </citation>
    <scope>NUCLEOTIDE SEQUENCE</scope>
</reference>
<accession>A0A6J5TBE1</accession>
<proteinExistence type="predicted"/>
<protein>
    <recommendedName>
        <fullName evidence="2">Pyrimidine dimer DNA glycosylase</fullName>
    </recommendedName>
</protein>
<sequence>MQTFLPYKDFDLSAEALDSKRLNKQILEGYQILKVLSNPDPRAGWRNHPAVKMWRGFEHLLLDYVMSMVTEADKRGIKVDKNLSNIEALIIAEGMYWGTGVPEWYNNDIKMRRLTATHKANLYRKDPIFYMDFVKSVTDKNNQPCCPDRKVPCNYFWVTHEEKYEEAA</sequence>
<dbReference type="InterPro" id="IPR004260">
    <property type="entry name" value="Pyr-dimer_DNA_glycosylase"/>
</dbReference>
<gene>
    <name evidence="1" type="ORF">UFOVP222_104</name>
</gene>